<gene>
    <name evidence="1" type="ORF">APZ42_021986</name>
</gene>
<protein>
    <submittedName>
        <fullName evidence="1">Uncharacterized protein</fullName>
    </submittedName>
</protein>
<evidence type="ECO:0000313" key="1">
    <source>
        <dbReference type="EMBL" id="KZS12993.1"/>
    </source>
</evidence>
<dbReference type="Proteomes" id="UP000076858">
    <property type="component" value="Unassembled WGS sequence"/>
</dbReference>
<comment type="caution">
    <text evidence="1">The sequence shown here is derived from an EMBL/GenBank/DDBJ whole genome shotgun (WGS) entry which is preliminary data.</text>
</comment>
<name>A0A164W6F5_9CRUS</name>
<proteinExistence type="predicted"/>
<reference evidence="1 2" key="1">
    <citation type="submission" date="2016-03" db="EMBL/GenBank/DDBJ databases">
        <title>EvidentialGene: Evidence-directed Construction of Genes on Genomes.</title>
        <authorList>
            <person name="Gilbert D.G."/>
            <person name="Choi J.-H."/>
            <person name="Mockaitis K."/>
            <person name="Colbourne J."/>
            <person name="Pfrender M."/>
        </authorList>
    </citation>
    <scope>NUCLEOTIDE SEQUENCE [LARGE SCALE GENOMIC DNA]</scope>
    <source>
        <strain evidence="1 2">Xinb3</strain>
        <tissue evidence="1">Complete organism</tissue>
    </source>
</reference>
<dbReference type="EMBL" id="LRGB01001338">
    <property type="protein sequence ID" value="KZS12993.1"/>
    <property type="molecule type" value="Genomic_DNA"/>
</dbReference>
<evidence type="ECO:0000313" key="2">
    <source>
        <dbReference type="Proteomes" id="UP000076858"/>
    </source>
</evidence>
<sequence>MIVTDANLPLKVHCRFLCFFSRKKKRLSSQWEKNNYTSLDRTVKKQKNSKFGINQHFPIG</sequence>
<dbReference type="AlphaFoldDB" id="A0A164W6F5"/>
<keyword evidence="2" id="KW-1185">Reference proteome</keyword>
<accession>A0A164W6F5</accession>
<organism evidence="1 2">
    <name type="scientific">Daphnia magna</name>
    <dbReference type="NCBI Taxonomy" id="35525"/>
    <lineage>
        <taxon>Eukaryota</taxon>
        <taxon>Metazoa</taxon>
        <taxon>Ecdysozoa</taxon>
        <taxon>Arthropoda</taxon>
        <taxon>Crustacea</taxon>
        <taxon>Branchiopoda</taxon>
        <taxon>Diplostraca</taxon>
        <taxon>Cladocera</taxon>
        <taxon>Anomopoda</taxon>
        <taxon>Daphniidae</taxon>
        <taxon>Daphnia</taxon>
    </lineage>
</organism>